<dbReference type="AlphaFoldDB" id="A0A1R2CXA6"/>
<evidence type="ECO:0000313" key="2">
    <source>
        <dbReference type="Proteomes" id="UP000187209"/>
    </source>
</evidence>
<accession>A0A1R2CXA6</accession>
<sequence>MNNEQQFVNILEKFSDKSWDLPLGNFELSGWSENPTFFDLNKTILNEHQTSLSKYTNNDRRLNTSHKGTYQKNRIPLISKTPSRKSEQLEKKSNFKANLLKGNRYLTRRFENPCQSVDNNYTLQITTIPLLKSDRRRKNKSLTTEKRPLKLEEYYDRSFLIVQRSPPTVSGYSVTFYHK</sequence>
<comment type="caution">
    <text evidence="1">The sequence shown here is derived from an EMBL/GenBank/DDBJ whole genome shotgun (WGS) entry which is preliminary data.</text>
</comment>
<reference evidence="1 2" key="1">
    <citation type="submission" date="2016-11" db="EMBL/GenBank/DDBJ databases">
        <title>The macronuclear genome of Stentor coeruleus: a giant cell with tiny introns.</title>
        <authorList>
            <person name="Slabodnick M."/>
            <person name="Ruby J.G."/>
            <person name="Reiff S.B."/>
            <person name="Swart E.C."/>
            <person name="Gosai S."/>
            <person name="Prabakaran S."/>
            <person name="Witkowska E."/>
            <person name="Larue G.E."/>
            <person name="Fisher S."/>
            <person name="Freeman R.M."/>
            <person name="Gunawardena J."/>
            <person name="Chu W."/>
            <person name="Stover N.A."/>
            <person name="Gregory B.D."/>
            <person name="Nowacki M."/>
            <person name="Derisi J."/>
            <person name="Roy S.W."/>
            <person name="Marshall W.F."/>
            <person name="Sood P."/>
        </authorList>
    </citation>
    <scope>NUCLEOTIDE SEQUENCE [LARGE SCALE GENOMIC DNA]</scope>
    <source>
        <strain evidence="1">WM001</strain>
    </source>
</reference>
<name>A0A1R2CXA6_9CILI</name>
<evidence type="ECO:0000313" key="1">
    <source>
        <dbReference type="EMBL" id="OMJ93632.1"/>
    </source>
</evidence>
<dbReference type="EMBL" id="MPUH01000039">
    <property type="protein sequence ID" value="OMJ93632.1"/>
    <property type="molecule type" value="Genomic_DNA"/>
</dbReference>
<proteinExistence type="predicted"/>
<gene>
    <name evidence="1" type="ORF">SteCoe_3327</name>
</gene>
<keyword evidence="2" id="KW-1185">Reference proteome</keyword>
<dbReference type="Proteomes" id="UP000187209">
    <property type="component" value="Unassembled WGS sequence"/>
</dbReference>
<protein>
    <submittedName>
        <fullName evidence="1">Uncharacterized protein</fullName>
    </submittedName>
</protein>
<organism evidence="1 2">
    <name type="scientific">Stentor coeruleus</name>
    <dbReference type="NCBI Taxonomy" id="5963"/>
    <lineage>
        <taxon>Eukaryota</taxon>
        <taxon>Sar</taxon>
        <taxon>Alveolata</taxon>
        <taxon>Ciliophora</taxon>
        <taxon>Postciliodesmatophora</taxon>
        <taxon>Heterotrichea</taxon>
        <taxon>Heterotrichida</taxon>
        <taxon>Stentoridae</taxon>
        <taxon>Stentor</taxon>
    </lineage>
</organism>